<feature type="compositionally biased region" description="Basic and acidic residues" evidence="2">
    <location>
        <begin position="120"/>
        <end position="131"/>
    </location>
</feature>
<dbReference type="GO" id="GO:0004045">
    <property type="term" value="F:peptidyl-tRNA hydrolase activity"/>
    <property type="evidence" value="ECO:0007669"/>
    <property type="project" value="TreeGrafter"/>
</dbReference>
<dbReference type="PANTHER" id="PTHR47814:SF1">
    <property type="entry name" value="PEPTIDYL-TRNA HYDROLASE ARFB"/>
    <property type="match status" value="1"/>
</dbReference>
<dbReference type="Proteomes" id="UP000177629">
    <property type="component" value="Unassembled WGS sequence"/>
</dbReference>
<dbReference type="Pfam" id="PF00472">
    <property type="entry name" value="RF-1"/>
    <property type="match status" value="1"/>
</dbReference>
<sequence length="131" mass="15113">MEKDAFLGIGEIQEETFRSGGKGGQNVNKVETGVRLRAKIEDPLLLIRLRERFPGSVTDAGELLIECTSERSQHQNKRIAYERLNDRLVAAGQEREERIPTKPKRSAKEARLKSKRRTAEKKELRKSIREW</sequence>
<feature type="domain" description="Prokaryotic-type class I peptide chain release factors" evidence="3">
    <location>
        <begin position="18"/>
        <end position="34"/>
    </location>
</feature>
<name>A0A1G2PMZ5_9BACT</name>
<organism evidence="4 5">
    <name type="scientific">Candidatus Terrybacteria bacterium RIFCSPHIGHO2_01_FULL_48_17</name>
    <dbReference type="NCBI Taxonomy" id="1802362"/>
    <lineage>
        <taxon>Bacteria</taxon>
        <taxon>Candidatus Terryibacteriota</taxon>
    </lineage>
</organism>
<comment type="caution">
    <text evidence="4">The sequence shown here is derived from an EMBL/GenBank/DDBJ whole genome shotgun (WGS) entry which is preliminary data.</text>
</comment>
<dbReference type="STRING" id="1802362.A2806_04730"/>
<dbReference type="InterPro" id="IPR000352">
    <property type="entry name" value="Pep_chain_release_fac_I"/>
</dbReference>
<evidence type="ECO:0000313" key="5">
    <source>
        <dbReference type="Proteomes" id="UP000177629"/>
    </source>
</evidence>
<protein>
    <recommendedName>
        <fullName evidence="3">Prokaryotic-type class I peptide chain release factors domain-containing protein</fullName>
    </recommendedName>
</protein>
<dbReference type="GO" id="GO:0072344">
    <property type="term" value="P:rescue of stalled ribosome"/>
    <property type="evidence" value="ECO:0007669"/>
    <property type="project" value="TreeGrafter"/>
</dbReference>
<dbReference type="Gene3D" id="3.30.160.20">
    <property type="match status" value="1"/>
</dbReference>
<comment type="similarity">
    <text evidence="1">Belongs to the prokaryotic/mitochondrial release factor family.</text>
</comment>
<dbReference type="PANTHER" id="PTHR47814">
    <property type="entry name" value="PEPTIDYL-TRNA HYDROLASE ARFB"/>
    <property type="match status" value="1"/>
</dbReference>
<evidence type="ECO:0000256" key="1">
    <source>
        <dbReference type="ARBA" id="ARBA00010835"/>
    </source>
</evidence>
<dbReference type="PROSITE" id="PS00745">
    <property type="entry name" value="RF_PROK_I"/>
    <property type="match status" value="1"/>
</dbReference>
<evidence type="ECO:0000256" key="2">
    <source>
        <dbReference type="SAM" id="MobiDB-lite"/>
    </source>
</evidence>
<dbReference type="InterPro" id="IPR045853">
    <property type="entry name" value="Pep_chain_release_fac_I_sf"/>
</dbReference>
<proteinExistence type="inferred from homology"/>
<evidence type="ECO:0000259" key="3">
    <source>
        <dbReference type="PROSITE" id="PS00745"/>
    </source>
</evidence>
<gene>
    <name evidence="4" type="ORF">A2806_04730</name>
</gene>
<feature type="compositionally biased region" description="Basic and acidic residues" evidence="2">
    <location>
        <begin position="93"/>
        <end position="112"/>
    </location>
</feature>
<reference evidence="4 5" key="1">
    <citation type="journal article" date="2016" name="Nat. Commun.">
        <title>Thousands of microbial genomes shed light on interconnected biogeochemical processes in an aquifer system.</title>
        <authorList>
            <person name="Anantharaman K."/>
            <person name="Brown C.T."/>
            <person name="Hug L.A."/>
            <person name="Sharon I."/>
            <person name="Castelle C.J."/>
            <person name="Probst A.J."/>
            <person name="Thomas B.C."/>
            <person name="Singh A."/>
            <person name="Wilkins M.J."/>
            <person name="Karaoz U."/>
            <person name="Brodie E.L."/>
            <person name="Williams K.H."/>
            <person name="Hubbard S.S."/>
            <person name="Banfield J.F."/>
        </authorList>
    </citation>
    <scope>NUCLEOTIDE SEQUENCE [LARGE SCALE GENOMIC DNA]</scope>
</reference>
<dbReference type="SUPFAM" id="SSF75620">
    <property type="entry name" value="Release factor"/>
    <property type="match status" value="1"/>
</dbReference>
<dbReference type="GO" id="GO:0003747">
    <property type="term" value="F:translation release factor activity"/>
    <property type="evidence" value="ECO:0007669"/>
    <property type="project" value="InterPro"/>
</dbReference>
<evidence type="ECO:0000313" key="4">
    <source>
        <dbReference type="EMBL" id="OHA48972.1"/>
    </source>
</evidence>
<dbReference type="GO" id="GO:0043022">
    <property type="term" value="F:ribosome binding"/>
    <property type="evidence" value="ECO:0007669"/>
    <property type="project" value="TreeGrafter"/>
</dbReference>
<feature type="region of interest" description="Disordered" evidence="2">
    <location>
        <begin position="92"/>
        <end position="131"/>
    </location>
</feature>
<dbReference type="EMBL" id="MHSS01000002">
    <property type="protein sequence ID" value="OHA48972.1"/>
    <property type="molecule type" value="Genomic_DNA"/>
</dbReference>
<dbReference type="AlphaFoldDB" id="A0A1G2PMZ5"/>
<accession>A0A1G2PMZ5</accession>